<dbReference type="GO" id="GO:0005737">
    <property type="term" value="C:cytoplasm"/>
    <property type="evidence" value="ECO:0007669"/>
    <property type="project" value="TreeGrafter"/>
</dbReference>
<evidence type="ECO:0000256" key="8">
    <source>
        <dbReference type="RuleBase" id="RU366003"/>
    </source>
</evidence>
<reference evidence="11" key="1">
    <citation type="submission" date="2016-11" db="EMBL/GenBank/DDBJ databases">
        <authorList>
            <person name="Varghese N."/>
            <person name="Submissions S."/>
        </authorList>
    </citation>
    <scope>NUCLEOTIDE SEQUENCE [LARGE SCALE GENOMIC DNA]</scope>
    <source>
        <strain evidence="11">DSM 11792</strain>
    </source>
</reference>
<comment type="catalytic activity">
    <reaction evidence="7 8">
        <text>L-histidinol phosphate + H2O = L-histidinol + phosphate</text>
        <dbReference type="Rhea" id="RHEA:14465"/>
        <dbReference type="ChEBI" id="CHEBI:15377"/>
        <dbReference type="ChEBI" id="CHEBI:43474"/>
        <dbReference type="ChEBI" id="CHEBI:57699"/>
        <dbReference type="ChEBI" id="CHEBI:57980"/>
        <dbReference type="EC" id="3.1.3.15"/>
    </reaction>
</comment>
<gene>
    <name evidence="10" type="ORF">SAMN02745218_02321</name>
</gene>
<dbReference type="Proteomes" id="UP000184196">
    <property type="component" value="Unassembled WGS sequence"/>
</dbReference>
<dbReference type="EMBL" id="FQUW01000031">
    <property type="protein sequence ID" value="SHF46193.1"/>
    <property type="molecule type" value="Genomic_DNA"/>
</dbReference>
<dbReference type="UniPathway" id="UPA00031">
    <property type="reaction ID" value="UER00013"/>
</dbReference>
<keyword evidence="5 8" id="KW-0378">Hydrolase</keyword>
<feature type="domain" description="PHP" evidence="9">
    <location>
        <begin position="6"/>
        <end position="215"/>
    </location>
</feature>
<evidence type="ECO:0000256" key="6">
    <source>
        <dbReference type="ARBA" id="ARBA00023102"/>
    </source>
</evidence>
<evidence type="ECO:0000256" key="5">
    <source>
        <dbReference type="ARBA" id="ARBA00022801"/>
    </source>
</evidence>
<evidence type="ECO:0000256" key="1">
    <source>
        <dbReference type="ARBA" id="ARBA00004970"/>
    </source>
</evidence>
<evidence type="ECO:0000256" key="2">
    <source>
        <dbReference type="ARBA" id="ARBA00009152"/>
    </source>
</evidence>
<dbReference type="GO" id="GO:0004401">
    <property type="term" value="F:histidinol-phosphatase activity"/>
    <property type="evidence" value="ECO:0007669"/>
    <property type="project" value="UniProtKB-UniRule"/>
</dbReference>
<accession>A0A1M5BUF3</accession>
<dbReference type="InterPro" id="IPR016195">
    <property type="entry name" value="Pol/histidinol_Pase-like"/>
</dbReference>
<sequence length="283" mass="33008">MIYLLDYHIHPGYSIDAEDQSILEYCQRALKLELKEICFTPHLEVDPVRRQKDWFVRVEGKFHPMEDLSWLDNYFFEIENARNQLRSTHLKIKAGVEIGYIRGCEERIEKIITSYPFDYVLGSIHCLAHQSISSWKESQQYFSSHTVDEALNEYFQILQDAVNCNLFDCIAHLDLYRRHGERFWGKTLIDAHQGKIEPILKDMARKKIGLEVNTSSIKRGLSEFHPSREILFLAREYGVKVFTVGSDAHRLSELGAYIKQAIIMLKEMGLAVYTFTARQPCPL</sequence>
<evidence type="ECO:0000256" key="7">
    <source>
        <dbReference type="ARBA" id="ARBA00049158"/>
    </source>
</evidence>
<evidence type="ECO:0000313" key="10">
    <source>
        <dbReference type="EMBL" id="SHF46193.1"/>
    </source>
</evidence>
<dbReference type="InterPro" id="IPR004013">
    <property type="entry name" value="PHP_dom"/>
</dbReference>
<dbReference type="Pfam" id="PF02811">
    <property type="entry name" value="PHP"/>
    <property type="match status" value="1"/>
</dbReference>
<comment type="pathway">
    <text evidence="1 8">Amino-acid biosynthesis; L-histidine biosynthesis; L-histidine from 5-phospho-alpha-D-ribose 1-diphosphate: step 8/9.</text>
</comment>
<protein>
    <recommendedName>
        <fullName evidence="3 8">Histidinol-phosphatase</fullName>
        <shortName evidence="8">HolPase</shortName>
        <ecNumber evidence="3 8">3.1.3.15</ecNumber>
    </recommendedName>
</protein>
<dbReference type="AlphaFoldDB" id="A0A1M5BUF3"/>
<name>A0A1M5BUF3_9FIRM</name>
<dbReference type="RefSeq" id="WP_207545655.1">
    <property type="nucleotide sequence ID" value="NZ_FQUW01000031.1"/>
</dbReference>
<evidence type="ECO:0000313" key="11">
    <source>
        <dbReference type="Proteomes" id="UP000184196"/>
    </source>
</evidence>
<dbReference type="PANTHER" id="PTHR21039:SF0">
    <property type="entry name" value="HISTIDINOL-PHOSPHATASE"/>
    <property type="match status" value="1"/>
</dbReference>
<dbReference type="PANTHER" id="PTHR21039">
    <property type="entry name" value="HISTIDINOL PHOSPHATASE-RELATED"/>
    <property type="match status" value="1"/>
</dbReference>
<proteinExistence type="inferred from homology"/>
<keyword evidence="4 8" id="KW-0028">Amino-acid biosynthesis</keyword>
<evidence type="ECO:0000256" key="4">
    <source>
        <dbReference type="ARBA" id="ARBA00022605"/>
    </source>
</evidence>
<keyword evidence="6 8" id="KW-0368">Histidine biosynthesis</keyword>
<dbReference type="NCBIfam" id="TIGR01856">
    <property type="entry name" value="hisJ_fam"/>
    <property type="match status" value="1"/>
</dbReference>
<dbReference type="SUPFAM" id="SSF89550">
    <property type="entry name" value="PHP domain-like"/>
    <property type="match status" value="1"/>
</dbReference>
<comment type="similarity">
    <text evidence="2 8">Belongs to the PHP hydrolase family. HisK subfamily.</text>
</comment>
<evidence type="ECO:0000259" key="9">
    <source>
        <dbReference type="Pfam" id="PF02811"/>
    </source>
</evidence>
<evidence type="ECO:0000256" key="3">
    <source>
        <dbReference type="ARBA" id="ARBA00013085"/>
    </source>
</evidence>
<dbReference type="CDD" id="cd12110">
    <property type="entry name" value="PHP_HisPPase_Hisj_like"/>
    <property type="match status" value="1"/>
</dbReference>
<organism evidence="10 11">
    <name type="scientific">Desulfofundulus australicus DSM 11792</name>
    <dbReference type="NCBI Taxonomy" id="1121425"/>
    <lineage>
        <taxon>Bacteria</taxon>
        <taxon>Bacillati</taxon>
        <taxon>Bacillota</taxon>
        <taxon>Clostridia</taxon>
        <taxon>Eubacteriales</taxon>
        <taxon>Peptococcaceae</taxon>
        <taxon>Desulfofundulus</taxon>
    </lineage>
</organism>
<dbReference type="GO" id="GO:0000105">
    <property type="term" value="P:L-histidine biosynthetic process"/>
    <property type="evidence" value="ECO:0007669"/>
    <property type="project" value="UniProtKB-UniRule"/>
</dbReference>
<keyword evidence="11" id="KW-1185">Reference proteome</keyword>
<dbReference type="Gene3D" id="3.20.20.140">
    <property type="entry name" value="Metal-dependent hydrolases"/>
    <property type="match status" value="1"/>
</dbReference>
<dbReference type="InterPro" id="IPR010140">
    <property type="entry name" value="Histidinol_P_phosphatase_HisJ"/>
</dbReference>
<dbReference type="EC" id="3.1.3.15" evidence="3 8"/>